<dbReference type="Proteomes" id="UP000567885">
    <property type="component" value="Unassembled WGS sequence"/>
</dbReference>
<dbReference type="OrthoDB" id="2269373at2759"/>
<dbReference type="GO" id="GO:0005634">
    <property type="term" value="C:nucleus"/>
    <property type="evidence" value="ECO:0007669"/>
    <property type="project" value="UniProtKB-SubCell"/>
</dbReference>
<dbReference type="AlphaFoldDB" id="A0A8H5U412"/>
<name>A0A8H5U412_FUSHE</name>
<organism evidence="5 6">
    <name type="scientific">Fusarium heterosporum</name>
    <dbReference type="NCBI Taxonomy" id="42747"/>
    <lineage>
        <taxon>Eukaryota</taxon>
        <taxon>Fungi</taxon>
        <taxon>Dikarya</taxon>
        <taxon>Ascomycota</taxon>
        <taxon>Pezizomycotina</taxon>
        <taxon>Sordariomycetes</taxon>
        <taxon>Hypocreomycetidae</taxon>
        <taxon>Hypocreales</taxon>
        <taxon>Nectriaceae</taxon>
        <taxon>Fusarium</taxon>
        <taxon>Fusarium heterosporum species complex</taxon>
    </lineage>
</organism>
<comment type="subcellular location">
    <subcellularLocation>
        <location evidence="1">Nucleus</location>
    </subcellularLocation>
</comment>
<protein>
    <submittedName>
        <fullName evidence="5">C6 transcription factor</fullName>
    </submittedName>
</protein>
<keyword evidence="2" id="KW-0539">Nucleus</keyword>
<dbReference type="InterPro" id="IPR007219">
    <property type="entry name" value="XnlR_reg_dom"/>
</dbReference>
<dbReference type="GO" id="GO:0006351">
    <property type="term" value="P:DNA-templated transcription"/>
    <property type="evidence" value="ECO:0007669"/>
    <property type="project" value="InterPro"/>
</dbReference>
<reference evidence="5 6" key="1">
    <citation type="submission" date="2020-05" db="EMBL/GenBank/DDBJ databases">
        <title>Identification and distribution of gene clusters putatively required for synthesis of sphingolipid metabolism inhibitors in phylogenetically diverse species of the filamentous fungus Fusarium.</title>
        <authorList>
            <person name="Kim H.-S."/>
            <person name="Busman M."/>
            <person name="Brown D.W."/>
            <person name="Divon H."/>
            <person name="Uhlig S."/>
            <person name="Proctor R.H."/>
        </authorList>
    </citation>
    <scope>NUCLEOTIDE SEQUENCE [LARGE SCALE GENOMIC DNA]</scope>
    <source>
        <strain evidence="5 6">NRRL 20693</strain>
    </source>
</reference>
<dbReference type="GO" id="GO:0008270">
    <property type="term" value="F:zinc ion binding"/>
    <property type="evidence" value="ECO:0007669"/>
    <property type="project" value="InterPro"/>
</dbReference>
<proteinExistence type="predicted"/>
<keyword evidence="6" id="KW-1185">Reference proteome</keyword>
<dbReference type="GO" id="GO:0003677">
    <property type="term" value="F:DNA binding"/>
    <property type="evidence" value="ECO:0007669"/>
    <property type="project" value="InterPro"/>
</dbReference>
<dbReference type="EMBL" id="JAAGWQ010000003">
    <property type="protein sequence ID" value="KAF5680775.1"/>
    <property type="molecule type" value="Genomic_DNA"/>
</dbReference>
<evidence type="ECO:0000313" key="6">
    <source>
        <dbReference type="Proteomes" id="UP000567885"/>
    </source>
</evidence>
<feature type="region of interest" description="Disordered" evidence="3">
    <location>
        <begin position="1"/>
        <end position="47"/>
    </location>
</feature>
<dbReference type="SMART" id="SM00906">
    <property type="entry name" value="Fungal_trans"/>
    <property type="match status" value="1"/>
</dbReference>
<dbReference type="Pfam" id="PF04082">
    <property type="entry name" value="Fungal_trans"/>
    <property type="match status" value="1"/>
</dbReference>
<accession>A0A8H5U412</accession>
<feature type="compositionally biased region" description="Basic and acidic residues" evidence="3">
    <location>
        <begin position="10"/>
        <end position="34"/>
    </location>
</feature>
<dbReference type="InterPro" id="IPR050613">
    <property type="entry name" value="Sec_Metabolite_Reg"/>
</dbReference>
<evidence type="ECO:0000259" key="4">
    <source>
        <dbReference type="SMART" id="SM00906"/>
    </source>
</evidence>
<evidence type="ECO:0000256" key="2">
    <source>
        <dbReference type="ARBA" id="ARBA00023242"/>
    </source>
</evidence>
<dbReference type="PANTHER" id="PTHR31001">
    <property type="entry name" value="UNCHARACTERIZED TRANSCRIPTIONAL REGULATORY PROTEIN"/>
    <property type="match status" value="1"/>
</dbReference>
<feature type="domain" description="Xylanolytic transcriptional activator regulatory" evidence="4">
    <location>
        <begin position="225"/>
        <end position="298"/>
    </location>
</feature>
<comment type="caution">
    <text evidence="5">The sequence shown here is derived from an EMBL/GenBank/DDBJ whole genome shotgun (WGS) entry which is preliminary data.</text>
</comment>
<evidence type="ECO:0000313" key="5">
    <source>
        <dbReference type="EMBL" id="KAF5680775.1"/>
    </source>
</evidence>
<evidence type="ECO:0000256" key="1">
    <source>
        <dbReference type="ARBA" id="ARBA00004123"/>
    </source>
</evidence>
<gene>
    <name evidence="5" type="ORF">FHETE_163</name>
</gene>
<dbReference type="CDD" id="cd12148">
    <property type="entry name" value="fungal_TF_MHR"/>
    <property type="match status" value="1"/>
</dbReference>
<evidence type="ECO:0000256" key="3">
    <source>
        <dbReference type="SAM" id="MobiDB-lite"/>
    </source>
</evidence>
<dbReference type="PANTHER" id="PTHR31001:SF45">
    <property type="entry name" value="ZN(II)2CYS6 TRANSCRIPTION FACTOR (EUROFUNG)"/>
    <property type="match status" value="1"/>
</dbReference>
<sequence>MRENNVQFEALHEEPPGTEKNSPDDDHSEHEHGGGESSQSRSEDTTEAKNIWQAMRQGYRDPSDTFYDNIFNMVNTHDQAYTTDENMLFGSRQSTVELHTLHPEPAQLFRLWQVYLDNVNPLLKVTHTPTLQSRIVEAVSDLKNISPPLETLMFGIYCTAVLSLTEEECQTMFKQPKEQLSTKFQFGSQQALVNSQFLRTGDRDCLTGLYLYLVAVRSASHPKSISSMLAVAIRIAERMGLPVEARNARCSVLEAEMRRRLWWSLVLFDSRVSSLGDHKMSTLNPTWDCALPTNVSDSELREEIKTPPKPQRQATEATFSVMRSETGDWIRNSPYYIAFTNPVMKALAKKLPDNDTILENELQEKFLQFCDCENRLHFMTFWTGRASMATRRLMKDYLTYLDPKTEYTPAHHEAAVAQAIEWLECDTQLSISPLTKGFHWFLRMFFPFPAYVRIIHYVKSQPFNDQIERMWQVMHDNYTARAEPDPFIRTPVFVPFANIIVFAWDTIKKTYEKAGKEAKAPELVDYINQKIAEMSLGATEHSEGQSQGPVGMDLDDVAMSIPFGFGDSGALFNMGGQDGFGGGFPYMPDQIQSVDTTALSWNMMGWGSGGGRTW</sequence>